<dbReference type="Proteomes" id="UP000248329">
    <property type="component" value="Unassembled WGS sequence"/>
</dbReference>
<reference evidence="1" key="1">
    <citation type="submission" date="2018-01" db="EMBL/GenBank/DDBJ databases">
        <authorList>
            <person name="Krukenberg V."/>
        </authorList>
    </citation>
    <scope>NUCLEOTIDE SEQUENCE</scope>
    <source>
        <strain evidence="1">E20ANME2</strain>
    </source>
</reference>
<proteinExistence type="predicted"/>
<sequence>MTNIILLGPPGSGKGTQAKLLAERTHAPHISTGDILRAAKGTELGDRASEYMNRGELVPDSVLIAIVEDRLAKPDCASGGILDGYPRTIPQADALNRILSELNMRIDLVINIDVPDDRLIARLSARRVCECGATYQLTFNPPQVGGVCDLCGGALYQRDDDTEESVRNRLLVYKRETQPLIDYYENLGLLTTIDGSGSIEEISGEIYAHVQ</sequence>
<evidence type="ECO:0000313" key="1">
    <source>
        <dbReference type="EMBL" id="PXF59600.1"/>
    </source>
</evidence>
<evidence type="ECO:0000313" key="2">
    <source>
        <dbReference type="Proteomes" id="UP000248329"/>
    </source>
</evidence>
<keyword evidence="1" id="KW-0808">Transferase</keyword>
<gene>
    <name evidence="1" type="ORF">C4B59_10955</name>
</gene>
<organism evidence="1 2">
    <name type="scientific">Candidatus Methanogaster sp</name>
    <dbReference type="NCBI Taxonomy" id="3386292"/>
    <lineage>
        <taxon>Archaea</taxon>
        <taxon>Methanobacteriati</taxon>
        <taxon>Methanobacteriota</taxon>
        <taxon>Stenosarchaea group</taxon>
        <taxon>Methanomicrobia</taxon>
        <taxon>Methanosarcinales</taxon>
        <taxon>ANME-2 cluster</taxon>
        <taxon>Candidatus Methanogasteraceae</taxon>
        <taxon>Candidatus Methanogaster</taxon>
    </lineage>
</organism>
<name>A0AC61L110_9EURY</name>
<accession>A0AC61L110</accession>
<keyword evidence="1" id="KW-0418">Kinase</keyword>
<comment type="caution">
    <text evidence="1">The sequence shown here is derived from an EMBL/GenBank/DDBJ whole genome shotgun (WGS) entry which is preliminary data.</text>
</comment>
<dbReference type="EMBL" id="PQXF01000023">
    <property type="protein sequence ID" value="PXF59600.1"/>
    <property type="molecule type" value="Genomic_DNA"/>
</dbReference>
<protein>
    <submittedName>
        <fullName evidence="1">Adenylate kinase</fullName>
    </submittedName>
</protein>